<feature type="region of interest" description="Disordered" evidence="1">
    <location>
        <begin position="23"/>
        <end position="42"/>
    </location>
</feature>
<dbReference type="EMBL" id="JACHXU010000005">
    <property type="protein sequence ID" value="MBB3206014.1"/>
    <property type="molecule type" value="Genomic_DNA"/>
</dbReference>
<feature type="signal peptide" evidence="2">
    <location>
        <begin position="1"/>
        <end position="27"/>
    </location>
</feature>
<proteinExistence type="predicted"/>
<protein>
    <submittedName>
        <fullName evidence="3">Uncharacterized lipoprotein YehR (DUF1307 family)</fullName>
    </submittedName>
</protein>
<name>A0A7W5DXH9_9BACT</name>
<dbReference type="PROSITE" id="PS51257">
    <property type="entry name" value="PROKAR_LIPOPROTEIN"/>
    <property type="match status" value="1"/>
</dbReference>
<dbReference type="AlphaFoldDB" id="A0A7W5DXH9"/>
<keyword evidence="3" id="KW-0449">Lipoprotein</keyword>
<dbReference type="RefSeq" id="WP_184304173.1">
    <property type="nucleotide sequence ID" value="NZ_JACHXU010000005.1"/>
</dbReference>
<keyword evidence="4" id="KW-1185">Reference proteome</keyword>
<accession>A0A7W5DXH9</accession>
<reference evidence="3 4" key="1">
    <citation type="submission" date="2020-08" db="EMBL/GenBank/DDBJ databases">
        <title>Genomic Encyclopedia of Type Strains, Phase III (KMG-III): the genomes of soil and plant-associated and newly described type strains.</title>
        <authorList>
            <person name="Whitman W."/>
        </authorList>
    </citation>
    <scope>NUCLEOTIDE SEQUENCE [LARGE SCALE GENOMIC DNA]</scope>
    <source>
        <strain evidence="3 4">CECT 8075</strain>
    </source>
</reference>
<comment type="caution">
    <text evidence="3">The sequence shown here is derived from an EMBL/GenBank/DDBJ whole genome shotgun (WGS) entry which is preliminary data.</text>
</comment>
<feature type="chain" id="PRO_5031087184" evidence="2">
    <location>
        <begin position="28"/>
        <end position="63"/>
    </location>
</feature>
<evidence type="ECO:0000313" key="4">
    <source>
        <dbReference type="Proteomes" id="UP000536179"/>
    </source>
</evidence>
<organism evidence="3 4">
    <name type="scientific">Aporhodopirellula rubra</name>
    <dbReference type="NCBI Taxonomy" id="980271"/>
    <lineage>
        <taxon>Bacteria</taxon>
        <taxon>Pseudomonadati</taxon>
        <taxon>Planctomycetota</taxon>
        <taxon>Planctomycetia</taxon>
        <taxon>Pirellulales</taxon>
        <taxon>Pirellulaceae</taxon>
        <taxon>Aporhodopirellula</taxon>
    </lineage>
</organism>
<evidence type="ECO:0000256" key="1">
    <source>
        <dbReference type="SAM" id="MobiDB-lite"/>
    </source>
</evidence>
<evidence type="ECO:0000256" key="2">
    <source>
        <dbReference type="SAM" id="SignalP"/>
    </source>
</evidence>
<evidence type="ECO:0000313" key="3">
    <source>
        <dbReference type="EMBL" id="MBB3206014.1"/>
    </source>
</evidence>
<keyword evidence="2" id="KW-0732">Signal</keyword>
<gene>
    <name evidence="3" type="ORF">FHS27_001822</name>
</gene>
<sequence>MTRFFILFSAVLCVASLSISGCGGSGATAPSGDEISNFVADNPEMMEETKRYQADPLDDTTDD</sequence>
<dbReference type="Proteomes" id="UP000536179">
    <property type="component" value="Unassembled WGS sequence"/>
</dbReference>